<feature type="transmembrane region" description="Helical" evidence="1">
    <location>
        <begin position="12"/>
        <end position="43"/>
    </location>
</feature>
<dbReference type="RefSeq" id="WP_397558711.1">
    <property type="nucleotide sequence ID" value="NZ_JBIQWL010000021.1"/>
</dbReference>
<dbReference type="EMBL" id="JBIQWL010000021">
    <property type="protein sequence ID" value="MFH8253287.1"/>
    <property type="molecule type" value="Genomic_DNA"/>
</dbReference>
<keyword evidence="3" id="KW-1185">Reference proteome</keyword>
<name>A0ABW7QEE9_9MICO</name>
<sequence>MFSTQPESDRRPSLLSATLAGVLGWIVWGLLAFAGGVLFVLLVHLGSPGLGVMIGVIVFVLALAAVLELARRRLRR</sequence>
<keyword evidence="1" id="KW-0472">Membrane</keyword>
<reference evidence="2 3" key="1">
    <citation type="submission" date="2024-09" db="EMBL/GenBank/DDBJ databases">
        <authorList>
            <person name="Pan X."/>
        </authorList>
    </citation>
    <scope>NUCLEOTIDE SEQUENCE [LARGE SCALE GENOMIC DNA]</scope>
    <source>
        <strain evidence="2 3">B2969</strain>
    </source>
</reference>
<evidence type="ECO:0000313" key="2">
    <source>
        <dbReference type="EMBL" id="MFH8253287.1"/>
    </source>
</evidence>
<keyword evidence="1" id="KW-0812">Transmembrane</keyword>
<feature type="transmembrane region" description="Helical" evidence="1">
    <location>
        <begin position="49"/>
        <end position="70"/>
    </location>
</feature>
<protein>
    <submittedName>
        <fullName evidence="2">Uncharacterized protein</fullName>
    </submittedName>
</protein>
<keyword evidence="1" id="KW-1133">Transmembrane helix</keyword>
<gene>
    <name evidence="2" type="ORF">ACH3VR_23170</name>
</gene>
<dbReference type="Proteomes" id="UP001610861">
    <property type="component" value="Unassembled WGS sequence"/>
</dbReference>
<proteinExistence type="predicted"/>
<organism evidence="2 3">
    <name type="scientific">Microbacterium alkaliflavum</name>
    <dbReference type="NCBI Taxonomy" id="3248839"/>
    <lineage>
        <taxon>Bacteria</taxon>
        <taxon>Bacillati</taxon>
        <taxon>Actinomycetota</taxon>
        <taxon>Actinomycetes</taxon>
        <taxon>Micrococcales</taxon>
        <taxon>Microbacteriaceae</taxon>
        <taxon>Microbacterium</taxon>
    </lineage>
</organism>
<evidence type="ECO:0000313" key="3">
    <source>
        <dbReference type="Proteomes" id="UP001610861"/>
    </source>
</evidence>
<comment type="caution">
    <text evidence="2">The sequence shown here is derived from an EMBL/GenBank/DDBJ whole genome shotgun (WGS) entry which is preliminary data.</text>
</comment>
<evidence type="ECO:0000256" key="1">
    <source>
        <dbReference type="SAM" id="Phobius"/>
    </source>
</evidence>
<accession>A0ABW7QEE9</accession>